<dbReference type="SUPFAM" id="SSF46785">
    <property type="entry name" value="Winged helix' DNA-binding domain"/>
    <property type="match status" value="1"/>
</dbReference>
<accession>A0ABR4R505</accession>
<dbReference type="InterPro" id="IPR036390">
    <property type="entry name" value="WH_DNA-bd_sf"/>
</dbReference>
<dbReference type="InterPro" id="IPR019888">
    <property type="entry name" value="Tscrpt_reg_AsnC-like"/>
</dbReference>
<keyword evidence="6" id="KW-1185">Reference proteome</keyword>
<dbReference type="InterPro" id="IPR019887">
    <property type="entry name" value="Tscrpt_reg_AsnC/Lrp_C"/>
</dbReference>
<dbReference type="PANTHER" id="PTHR30154:SF34">
    <property type="entry name" value="TRANSCRIPTIONAL REGULATOR AZLB"/>
    <property type="match status" value="1"/>
</dbReference>
<sequence length="167" mass="18825">MNGSALKRNSLMPEINLDATDIRILNELQRDARLSNVELAQRVNLSPSPCLARVRRLEADGLIDRRVTLLNARKLGLKVNVFIQISLDKQRKAALDVFEREIAVLPEIMECYLMSGDADYLVRALVEDVDALERLIVERITRIPGVASIRSSFALKQVLYTTAVPLR</sequence>
<dbReference type="Gene3D" id="1.10.10.10">
    <property type="entry name" value="Winged helix-like DNA-binding domain superfamily/Winged helix DNA-binding domain"/>
    <property type="match status" value="1"/>
</dbReference>
<dbReference type="EMBL" id="JHEM01000003">
    <property type="protein sequence ID" value="KCB25722.1"/>
    <property type="molecule type" value="Genomic_DNA"/>
</dbReference>
<dbReference type="SUPFAM" id="SSF54909">
    <property type="entry name" value="Dimeric alpha+beta barrel"/>
    <property type="match status" value="1"/>
</dbReference>
<evidence type="ECO:0000313" key="5">
    <source>
        <dbReference type="EMBL" id="KCB25722.1"/>
    </source>
</evidence>
<dbReference type="PANTHER" id="PTHR30154">
    <property type="entry name" value="LEUCINE-RESPONSIVE REGULATORY PROTEIN"/>
    <property type="match status" value="1"/>
</dbReference>
<dbReference type="InterPro" id="IPR036388">
    <property type="entry name" value="WH-like_DNA-bd_sf"/>
</dbReference>
<dbReference type="InterPro" id="IPR000485">
    <property type="entry name" value="AsnC-type_HTH_dom"/>
</dbReference>
<protein>
    <submittedName>
        <fullName evidence="5">Bkd operon transcriptional regulator</fullName>
    </submittedName>
</protein>
<dbReference type="Pfam" id="PF13412">
    <property type="entry name" value="HTH_24"/>
    <property type="match status" value="1"/>
</dbReference>
<dbReference type="SMART" id="SM00344">
    <property type="entry name" value="HTH_ASNC"/>
    <property type="match status" value="1"/>
</dbReference>
<evidence type="ECO:0000259" key="4">
    <source>
        <dbReference type="PROSITE" id="PS50956"/>
    </source>
</evidence>
<dbReference type="Proteomes" id="UP000025748">
    <property type="component" value="Unassembled WGS sequence"/>
</dbReference>
<evidence type="ECO:0000313" key="6">
    <source>
        <dbReference type="Proteomes" id="UP000025748"/>
    </source>
</evidence>
<keyword evidence="2" id="KW-0238">DNA-binding</keyword>
<keyword evidence="1" id="KW-0805">Transcription regulation</keyword>
<comment type="caution">
    <text evidence="5">The sequence shown here is derived from an EMBL/GenBank/DDBJ whole genome shotgun (WGS) entry which is preliminary data.</text>
</comment>
<evidence type="ECO:0000256" key="3">
    <source>
        <dbReference type="ARBA" id="ARBA00023163"/>
    </source>
</evidence>
<reference evidence="5 6" key="1">
    <citation type="submission" date="2014-03" db="EMBL/GenBank/DDBJ databases">
        <title>Genome sequence of Bordetella hinzii.</title>
        <authorList>
            <person name="Register K."/>
            <person name="Harvill E."/>
            <person name="Goodfield L.L."/>
            <person name="Ivanov Y.V."/>
            <person name="Meyer J.A."/>
            <person name="Muse S.J."/>
            <person name="Jacobs N."/>
            <person name="Bendor L."/>
            <person name="Smallridge W.E."/>
            <person name="Brinkac L.M."/>
            <person name="Sanka R."/>
            <person name="Kim M."/>
            <person name="Losada L."/>
        </authorList>
    </citation>
    <scope>NUCLEOTIDE SEQUENCE [LARGE SCALE GENOMIC DNA]</scope>
    <source>
        <strain evidence="5 6">OH87 BAL007II</strain>
    </source>
</reference>
<dbReference type="PROSITE" id="PS50956">
    <property type="entry name" value="HTH_ASNC_2"/>
    <property type="match status" value="1"/>
</dbReference>
<proteinExistence type="predicted"/>
<feature type="domain" description="HTH asnC-type" evidence="4">
    <location>
        <begin position="17"/>
        <end position="78"/>
    </location>
</feature>
<evidence type="ECO:0000256" key="1">
    <source>
        <dbReference type="ARBA" id="ARBA00023015"/>
    </source>
</evidence>
<dbReference type="PROSITE" id="PS00519">
    <property type="entry name" value="HTH_ASNC_1"/>
    <property type="match status" value="1"/>
</dbReference>
<dbReference type="Gene3D" id="3.30.70.920">
    <property type="match status" value="1"/>
</dbReference>
<name>A0ABR4R505_9BORD</name>
<dbReference type="InterPro" id="IPR011008">
    <property type="entry name" value="Dimeric_a/b-barrel"/>
</dbReference>
<dbReference type="Pfam" id="PF01037">
    <property type="entry name" value="AsnC_trans_reg"/>
    <property type="match status" value="1"/>
</dbReference>
<dbReference type="InterPro" id="IPR011991">
    <property type="entry name" value="ArsR-like_HTH"/>
</dbReference>
<evidence type="ECO:0000256" key="2">
    <source>
        <dbReference type="ARBA" id="ARBA00023125"/>
    </source>
</evidence>
<dbReference type="CDD" id="cd00090">
    <property type="entry name" value="HTH_ARSR"/>
    <property type="match status" value="1"/>
</dbReference>
<dbReference type="PRINTS" id="PR00033">
    <property type="entry name" value="HTHASNC"/>
</dbReference>
<gene>
    <name evidence="5" type="primary">bkdR</name>
    <name evidence="5" type="ORF">L544_1441</name>
</gene>
<organism evidence="5 6">
    <name type="scientific">Bordetella hinzii OH87 BAL007II</name>
    <dbReference type="NCBI Taxonomy" id="1331262"/>
    <lineage>
        <taxon>Bacteria</taxon>
        <taxon>Pseudomonadati</taxon>
        <taxon>Pseudomonadota</taxon>
        <taxon>Betaproteobacteria</taxon>
        <taxon>Burkholderiales</taxon>
        <taxon>Alcaligenaceae</taxon>
        <taxon>Bordetella</taxon>
    </lineage>
</organism>
<keyword evidence="3" id="KW-0804">Transcription</keyword>
<dbReference type="InterPro" id="IPR019885">
    <property type="entry name" value="Tscrpt_reg_HTH_AsnC-type_CS"/>
</dbReference>